<dbReference type="OrthoDB" id="9802510at2"/>
<dbReference type="CDD" id="cd02138">
    <property type="entry name" value="TdsD-like"/>
    <property type="match status" value="1"/>
</dbReference>
<dbReference type="STRING" id="1603606.DSOUD_3469"/>
<feature type="domain" description="Nitroreductase" evidence="4">
    <location>
        <begin position="82"/>
        <end position="162"/>
    </location>
</feature>
<proteinExistence type="inferred from homology"/>
<dbReference type="GO" id="GO:0016491">
    <property type="term" value="F:oxidoreductase activity"/>
    <property type="evidence" value="ECO:0007669"/>
    <property type="project" value="UniProtKB-KW"/>
</dbReference>
<dbReference type="InterPro" id="IPR000415">
    <property type="entry name" value="Nitroreductase-like"/>
</dbReference>
<dbReference type="AlphaFoldDB" id="A0A0M4D9K0"/>
<evidence type="ECO:0000256" key="3">
    <source>
        <dbReference type="SAM" id="MobiDB-lite"/>
    </source>
</evidence>
<evidence type="ECO:0000256" key="1">
    <source>
        <dbReference type="ARBA" id="ARBA00007118"/>
    </source>
</evidence>
<name>A0A0M4D9K0_9BACT</name>
<dbReference type="PANTHER" id="PTHR43673:SF10">
    <property type="entry name" value="NADH DEHYDROGENASE_NAD(P)H NITROREDUCTASE XCC3605-RELATED"/>
    <property type="match status" value="1"/>
</dbReference>
<comment type="similarity">
    <text evidence="1">Belongs to the nitroreductase family.</text>
</comment>
<dbReference type="KEGG" id="des:DSOUD_3469"/>
<dbReference type="PANTHER" id="PTHR43673">
    <property type="entry name" value="NAD(P)H NITROREDUCTASE YDGI-RELATED"/>
    <property type="match status" value="1"/>
</dbReference>
<dbReference type="Proteomes" id="UP000057158">
    <property type="component" value="Chromosome"/>
</dbReference>
<dbReference type="Pfam" id="PF00881">
    <property type="entry name" value="Nitroreductase"/>
    <property type="match status" value="2"/>
</dbReference>
<dbReference type="PATRIC" id="fig|1603606.3.peg.3729"/>
<dbReference type="EMBL" id="CP010802">
    <property type="protein sequence ID" value="ALC18185.1"/>
    <property type="molecule type" value="Genomic_DNA"/>
</dbReference>
<feature type="domain" description="Nitroreductase" evidence="4">
    <location>
        <begin position="21"/>
        <end position="79"/>
    </location>
</feature>
<evidence type="ECO:0000259" key="4">
    <source>
        <dbReference type="Pfam" id="PF00881"/>
    </source>
</evidence>
<sequence>MSSPLSNSRTPEVDIDPMFTDRWSPRSFAPEPLSEEELQSLFEAARWAPSCYNEQPWLFVYAVSEGDRQRFATALVEQNRLWASRAPVLLFVVARLAFARNGKANRHAIFDAGAAWMSLALQARKRGLYAHAMAGFSVERAHEVLAVPRQGYEIMAAVALGRRDDPALLPATVAAIEAPNSRRPLVDVAFAGRFPAD</sequence>
<dbReference type="RefSeq" id="WP_053552124.1">
    <property type="nucleotide sequence ID" value="NZ_CP010802.1"/>
</dbReference>
<dbReference type="InterPro" id="IPR029479">
    <property type="entry name" value="Nitroreductase"/>
</dbReference>
<protein>
    <submittedName>
        <fullName evidence="5">Nitroreductase</fullName>
    </submittedName>
</protein>
<accession>A0A0M4D9K0</accession>
<keyword evidence="2" id="KW-0560">Oxidoreductase</keyword>
<evidence type="ECO:0000256" key="2">
    <source>
        <dbReference type="ARBA" id="ARBA00023002"/>
    </source>
</evidence>
<dbReference type="SUPFAM" id="SSF55469">
    <property type="entry name" value="FMN-dependent nitroreductase-like"/>
    <property type="match status" value="1"/>
</dbReference>
<gene>
    <name evidence="5" type="ORF">DSOUD_3469</name>
</gene>
<organism evidence="5 6">
    <name type="scientific">Desulfuromonas soudanensis</name>
    <dbReference type="NCBI Taxonomy" id="1603606"/>
    <lineage>
        <taxon>Bacteria</taxon>
        <taxon>Pseudomonadati</taxon>
        <taxon>Thermodesulfobacteriota</taxon>
        <taxon>Desulfuromonadia</taxon>
        <taxon>Desulfuromonadales</taxon>
        <taxon>Desulfuromonadaceae</taxon>
        <taxon>Desulfuromonas</taxon>
    </lineage>
</organism>
<dbReference type="Gene3D" id="3.40.109.10">
    <property type="entry name" value="NADH Oxidase"/>
    <property type="match status" value="1"/>
</dbReference>
<evidence type="ECO:0000313" key="5">
    <source>
        <dbReference type="EMBL" id="ALC18185.1"/>
    </source>
</evidence>
<keyword evidence="6" id="KW-1185">Reference proteome</keyword>
<feature type="compositionally biased region" description="Polar residues" evidence="3">
    <location>
        <begin position="1"/>
        <end position="10"/>
    </location>
</feature>
<reference evidence="5 6" key="1">
    <citation type="submission" date="2015-07" db="EMBL/GenBank/DDBJ databases">
        <title>Isolation and Genomic Characterization of a Novel Halophilic Metal-Reducing Deltaproteobacterium from the Deep Subsurface.</title>
        <authorList>
            <person name="Badalamenti J.P."/>
            <person name="Summers Z.M."/>
            <person name="Gralnick J.A."/>
            <person name="Bond D.R."/>
        </authorList>
    </citation>
    <scope>NUCLEOTIDE SEQUENCE [LARGE SCALE GENOMIC DNA]</scope>
    <source>
        <strain evidence="5 6">WTL</strain>
    </source>
</reference>
<feature type="region of interest" description="Disordered" evidence="3">
    <location>
        <begin position="1"/>
        <end position="22"/>
    </location>
</feature>
<evidence type="ECO:0000313" key="6">
    <source>
        <dbReference type="Proteomes" id="UP000057158"/>
    </source>
</evidence>